<dbReference type="PANTHER" id="PTHR30050:SF4">
    <property type="entry name" value="ATP-BINDING PROTEIN RV3427C IN INSERTION SEQUENCE-RELATED"/>
    <property type="match status" value="1"/>
</dbReference>
<evidence type="ECO:0000259" key="1">
    <source>
        <dbReference type="SMART" id="SM00382"/>
    </source>
</evidence>
<feature type="domain" description="AAA+ ATPase" evidence="1">
    <location>
        <begin position="110"/>
        <end position="241"/>
    </location>
</feature>
<dbReference type="Gene3D" id="3.40.50.300">
    <property type="entry name" value="P-loop containing nucleotide triphosphate hydrolases"/>
    <property type="match status" value="1"/>
</dbReference>
<dbReference type="OrthoDB" id="5956003at2"/>
<dbReference type="InterPro" id="IPR003593">
    <property type="entry name" value="AAA+_ATPase"/>
</dbReference>
<dbReference type="AlphaFoldDB" id="A5EUX9"/>
<gene>
    <name evidence="2" type="primary">dnaC</name>
    <name evidence="2" type="ordered locus">DNO_0776</name>
</gene>
<accession>A5EUX9</accession>
<evidence type="ECO:0000313" key="2">
    <source>
        <dbReference type="EMBL" id="ABQ13776.1"/>
    </source>
</evidence>
<evidence type="ECO:0000313" key="3">
    <source>
        <dbReference type="Proteomes" id="UP000000248"/>
    </source>
</evidence>
<dbReference type="eggNOG" id="COG1484">
    <property type="taxonomic scope" value="Bacteria"/>
</dbReference>
<organism evidence="2 3">
    <name type="scientific">Dichelobacter nodosus (strain VCS1703A)</name>
    <dbReference type="NCBI Taxonomy" id="246195"/>
    <lineage>
        <taxon>Bacteria</taxon>
        <taxon>Pseudomonadati</taxon>
        <taxon>Pseudomonadota</taxon>
        <taxon>Gammaproteobacteria</taxon>
        <taxon>Cardiobacteriales</taxon>
        <taxon>Cardiobacteriaceae</taxon>
        <taxon>Dichelobacter</taxon>
    </lineage>
</organism>
<proteinExistence type="predicted"/>
<dbReference type="InterPro" id="IPR027417">
    <property type="entry name" value="P-loop_NTPase"/>
</dbReference>
<dbReference type="SMART" id="SM00382">
    <property type="entry name" value="AAA"/>
    <property type="match status" value="1"/>
</dbReference>
<dbReference type="GO" id="GO:0005524">
    <property type="term" value="F:ATP binding"/>
    <property type="evidence" value="ECO:0007669"/>
    <property type="project" value="InterPro"/>
</dbReference>
<dbReference type="STRING" id="246195.DNO_0776"/>
<dbReference type="Proteomes" id="UP000000248">
    <property type="component" value="Chromosome"/>
</dbReference>
<dbReference type="PANTHER" id="PTHR30050">
    <property type="entry name" value="CHROMOSOMAL REPLICATION INITIATOR PROTEIN DNAA"/>
    <property type="match status" value="1"/>
</dbReference>
<keyword evidence="3" id="KW-1185">Reference proteome</keyword>
<dbReference type="InterPro" id="IPR002611">
    <property type="entry name" value="IstB_ATP-bd"/>
</dbReference>
<dbReference type="EMBL" id="CP000513">
    <property type="protein sequence ID" value="ABQ13776.1"/>
    <property type="molecule type" value="Genomic_DNA"/>
</dbReference>
<dbReference type="RefSeq" id="WP_012031104.1">
    <property type="nucleotide sequence ID" value="NC_009446.1"/>
</dbReference>
<dbReference type="HOGENOM" id="CLU_062999_3_1_6"/>
<dbReference type="SUPFAM" id="SSF52540">
    <property type="entry name" value="P-loop containing nucleoside triphosphate hydrolases"/>
    <property type="match status" value="1"/>
</dbReference>
<dbReference type="KEGG" id="dno:DNO_0776"/>
<dbReference type="CDD" id="cd00009">
    <property type="entry name" value="AAA"/>
    <property type="match status" value="1"/>
</dbReference>
<protein>
    <submittedName>
        <fullName evidence="2">DNA replication protein DnaC</fullName>
    </submittedName>
</protein>
<dbReference type="Pfam" id="PF01695">
    <property type="entry name" value="IstB_IS21"/>
    <property type="match status" value="1"/>
</dbReference>
<reference evidence="2 3" key="1">
    <citation type="journal article" date="2007" name="Nat. Biotechnol.">
        <title>Genome sequence and identification of candidate vaccine antigens from the animal pathogen Dichelobacter nodosus.</title>
        <authorList>
            <person name="Myers G.S."/>
            <person name="Parker D."/>
            <person name="Al-Hasani K."/>
            <person name="Kennan R.M."/>
            <person name="Seemann T."/>
            <person name="Ren Q."/>
            <person name="Badger J.H."/>
            <person name="Selengut J.D."/>
            <person name="Deboy R.T."/>
            <person name="Tettelin H."/>
            <person name="Boyce J.D."/>
            <person name="McCarl V.P."/>
            <person name="Han X."/>
            <person name="Nelson W.C."/>
            <person name="Madupu R."/>
            <person name="Mohamoud Y."/>
            <person name="Holley T."/>
            <person name="Fedorova N."/>
            <person name="Khouri H."/>
            <person name="Bottomley S.P."/>
            <person name="Whittington R.J."/>
            <person name="Adler B."/>
            <person name="Songer J.G."/>
            <person name="Rood J.I."/>
            <person name="Paulsen I.T."/>
        </authorList>
    </citation>
    <scope>NUCLEOTIDE SEQUENCE [LARGE SCALE GENOMIC DNA]</scope>
    <source>
        <strain evidence="2 3">VCS1703A</strain>
    </source>
</reference>
<sequence length="254" mass="28636">METAQDIVARIIEELDSVDEIDCPKHGKQKSSNGQCWACIRESIEKEKAEAAKQAALTARAALLSKSGIPRRFMHASFDNYCVDKTIKQQQRAYAIARHYAENYDDSMDIGRSIIMTGAVGTGKTHLAVAIAQSALARGKSVCFTSVQKLIRSITDTYSRDAEQREKDVFSAYRAVYLLILDEAGLQRGTENERNIITEVISDRYNDQKPTIITSNLPLERLKDYLTERAVDRLLHGGVLLEMTWDSYRRRGDL</sequence>
<name>A5EUX9_DICNV</name>
<dbReference type="GO" id="GO:0006260">
    <property type="term" value="P:DNA replication"/>
    <property type="evidence" value="ECO:0007669"/>
    <property type="project" value="TreeGrafter"/>
</dbReference>